<dbReference type="InterPro" id="IPR029063">
    <property type="entry name" value="SAM-dependent_MTases_sf"/>
</dbReference>
<dbReference type="EC" id="2.1.1.22" evidence="2"/>
<sequence length="354" mass="40754">MVWKRIYYVDSLPQKQQLALQRYRQKLDHVIDCIEQNESVIRLIIKDVEQMFENVKEPASSENNPTKSDVIASDIDKVQVTFKQLYRDWSQEGAIEREMCYKPIIDEITSIFSPDHCRTEDINILVPGAGLGRLAYEIAKRGYSCQGNEFSLFMLFASNFILNKCHGIEIYEMYPWIQQVDNNLEIEHQAAKVKFPDINPADLRQHTKNSKFTMVAGDFLDVYTYANEWDCVATCFFIDCANNIMTFIEKIYKILKPGGVWINIGPLQYHFSASPEENSIEPSFEVIKDIINSVGFKIQKERTGVPTLYSQNPKSMLKYVYESVFFVCCKPDDGSDSPTVGRVNNCSGRMTLLE</sequence>
<dbReference type="Gene3D" id="3.40.50.150">
    <property type="entry name" value="Vaccinia Virus protein VP39"/>
    <property type="match status" value="1"/>
</dbReference>
<keyword evidence="4" id="KW-0808">Transferase</keyword>
<keyword evidence="3" id="KW-0489">Methyltransferase</keyword>
<dbReference type="InterPro" id="IPR012901">
    <property type="entry name" value="CARME"/>
</dbReference>
<evidence type="ECO:0000256" key="5">
    <source>
        <dbReference type="ARBA" id="ARBA00022691"/>
    </source>
</evidence>
<dbReference type="GO" id="GO:0030735">
    <property type="term" value="F:carnosine N-methyltransferase activity"/>
    <property type="evidence" value="ECO:0007669"/>
    <property type="project" value="UniProtKB-EC"/>
</dbReference>
<dbReference type="PANTHER" id="PTHR12303">
    <property type="entry name" value="CARNOSINE N-METHYLTRANSFERASE"/>
    <property type="match status" value="1"/>
</dbReference>
<gene>
    <name evidence="6" type="ORF">AAG570_010613</name>
</gene>
<dbReference type="SUPFAM" id="SSF53335">
    <property type="entry name" value="S-adenosyl-L-methionine-dependent methyltransferases"/>
    <property type="match status" value="1"/>
</dbReference>
<protein>
    <recommendedName>
        <fullName evidence="2">carnosine N-methyltransferase</fullName>
        <ecNumber evidence="2">2.1.1.22</ecNumber>
    </recommendedName>
</protein>
<organism evidence="6 7">
    <name type="scientific">Ranatra chinensis</name>
    <dbReference type="NCBI Taxonomy" id="642074"/>
    <lineage>
        <taxon>Eukaryota</taxon>
        <taxon>Metazoa</taxon>
        <taxon>Ecdysozoa</taxon>
        <taxon>Arthropoda</taxon>
        <taxon>Hexapoda</taxon>
        <taxon>Insecta</taxon>
        <taxon>Pterygota</taxon>
        <taxon>Neoptera</taxon>
        <taxon>Paraneoptera</taxon>
        <taxon>Hemiptera</taxon>
        <taxon>Heteroptera</taxon>
        <taxon>Panheteroptera</taxon>
        <taxon>Nepomorpha</taxon>
        <taxon>Nepidae</taxon>
        <taxon>Ranatrinae</taxon>
        <taxon>Ranatra</taxon>
    </lineage>
</organism>
<evidence type="ECO:0000256" key="1">
    <source>
        <dbReference type="ARBA" id="ARBA00010086"/>
    </source>
</evidence>
<evidence type="ECO:0000256" key="4">
    <source>
        <dbReference type="ARBA" id="ARBA00022679"/>
    </source>
</evidence>
<proteinExistence type="inferred from homology"/>
<reference evidence="6 7" key="1">
    <citation type="submission" date="2024-07" db="EMBL/GenBank/DDBJ databases">
        <title>Chromosome-level genome assembly of the water stick insect Ranatra chinensis (Heteroptera: Nepidae).</title>
        <authorList>
            <person name="Liu X."/>
        </authorList>
    </citation>
    <scope>NUCLEOTIDE SEQUENCE [LARGE SCALE GENOMIC DNA]</scope>
    <source>
        <strain evidence="6">Cailab_2021Rc</strain>
        <tissue evidence="6">Muscle</tissue>
    </source>
</reference>
<keyword evidence="5" id="KW-0949">S-adenosyl-L-methionine</keyword>
<dbReference type="EMBL" id="JBFDAA010000005">
    <property type="protein sequence ID" value="KAL1132661.1"/>
    <property type="molecule type" value="Genomic_DNA"/>
</dbReference>
<evidence type="ECO:0000256" key="3">
    <source>
        <dbReference type="ARBA" id="ARBA00022603"/>
    </source>
</evidence>
<comment type="caution">
    <text evidence="6">The sequence shown here is derived from an EMBL/GenBank/DDBJ whole genome shotgun (WGS) entry which is preliminary data.</text>
</comment>
<evidence type="ECO:0000313" key="6">
    <source>
        <dbReference type="EMBL" id="KAL1132661.1"/>
    </source>
</evidence>
<evidence type="ECO:0000313" key="7">
    <source>
        <dbReference type="Proteomes" id="UP001558652"/>
    </source>
</evidence>
<dbReference type="SMART" id="SM01296">
    <property type="entry name" value="N2227"/>
    <property type="match status" value="1"/>
</dbReference>
<dbReference type="GO" id="GO:0032259">
    <property type="term" value="P:methylation"/>
    <property type="evidence" value="ECO:0007669"/>
    <property type="project" value="UniProtKB-KW"/>
</dbReference>
<comment type="similarity">
    <text evidence="1">Belongs to the carnosine N-methyltransferase family.</text>
</comment>
<dbReference type="PANTHER" id="PTHR12303:SF6">
    <property type="entry name" value="CARNOSINE N-METHYLTRANSFERASE"/>
    <property type="match status" value="1"/>
</dbReference>
<dbReference type="Proteomes" id="UP001558652">
    <property type="component" value="Unassembled WGS sequence"/>
</dbReference>
<name>A0ABD0YN23_9HEMI</name>
<dbReference type="Pfam" id="PF07942">
    <property type="entry name" value="CARME"/>
    <property type="match status" value="1"/>
</dbReference>
<dbReference type="AlphaFoldDB" id="A0ABD0YN23"/>
<evidence type="ECO:0000256" key="2">
    <source>
        <dbReference type="ARBA" id="ARBA00012003"/>
    </source>
</evidence>
<accession>A0ABD0YN23</accession>
<keyword evidence="7" id="KW-1185">Reference proteome</keyword>